<name>A0A8S1PEN2_PARPR</name>
<proteinExistence type="predicted"/>
<organism evidence="1 2">
    <name type="scientific">Paramecium primaurelia</name>
    <dbReference type="NCBI Taxonomy" id="5886"/>
    <lineage>
        <taxon>Eukaryota</taxon>
        <taxon>Sar</taxon>
        <taxon>Alveolata</taxon>
        <taxon>Ciliophora</taxon>
        <taxon>Intramacronucleata</taxon>
        <taxon>Oligohymenophorea</taxon>
        <taxon>Peniculida</taxon>
        <taxon>Parameciidae</taxon>
        <taxon>Paramecium</taxon>
    </lineage>
</organism>
<dbReference type="Proteomes" id="UP000688137">
    <property type="component" value="Unassembled WGS sequence"/>
</dbReference>
<keyword evidence="2" id="KW-1185">Reference proteome</keyword>
<evidence type="ECO:0000313" key="1">
    <source>
        <dbReference type="EMBL" id="CAD8100958.1"/>
    </source>
</evidence>
<comment type="caution">
    <text evidence="1">The sequence shown here is derived from an EMBL/GenBank/DDBJ whole genome shotgun (WGS) entry which is preliminary data.</text>
</comment>
<protein>
    <submittedName>
        <fullName evidence="1">Uncharacterized protein</fullName>
    </submittedName>
</protein>
<dbReference type="EMBL" id="CAJJDM010000117">
    <property type="protein sequence ID" value="CAD8100958.1"/>
    <property type="molecule type" value="Genomic_DNA"/>
</dbReference>
<dbReference type="AlphaFoldDB" id="A0A8S1PEN2"/>
<dbReference type="OMA" id="YADQSIA"/>
<evidence type="ECO:0000313" key="2">
    <source>
        <dbReference type="Proteomes" id="UP000688137"/>
    </source>
</evidence>
<gene>
    <name evidence="1" type="ORF">PPRIM_AZ9-3.1.T1140038</name>
</gene>
<reference evidence="1" key="1">
    <citation type="submission" date="2021-01" db="EMBL/GenBank/DDBJ databases">
        <authorList>
            <consortium name="Genoscope - CEA"/>
            <person name="William W."/>
        </authorList>
    </citation>
    <scope>NUCLEOTIDE SEQUENCE</scope>
</reference>
<accession>A0A8S1PEN2</accession>
<sequence>MSARLLTAAFRGINIQTYPASIYTLSTQNEQQQLVKVIVPKNLFEMPVVHYADQSIAILDKKPTPK</sequence>